<evidence type="ECO:0000256" key="6">
    <source>
        <dbReference type="ARBA" id="ARBA00022806"/>
    </source>
</evidence>
<evidence type="ECO:0000313" key="15">
    <source>
        <dbReference type="Proteomes" id="UP001285441"/>
    </source>
</evidence>
<feature type="compositionally biased region" description="Polar residues" evidence="10">
    <location>
        <begin position="73"/>
        <end position="84"/>
    </location>
</feature>
<dbReference type="PROSITE" id="PS51194">
    <property type="entry name" value="HELICASE_CTER"/>
    <property type="match status" value="1"/>
</dbReference>
<protein>
    <submittedName>
        <fullName evidence="14">SNF2 family N-terminal domain-containing protein</fullName>
    </submittedName>
</protein>
<dbReference type="CDD" id="cd16449">
    <property type="entry name" value="RING-HC"/>
    <property type="match status" value="1"/>
</dbReference>
<dbReference type="InterPro" id="IPR018957">
    <property type="entry name" value="Znf_C3HC4_RING-type"/>
</dbReference>
<dbReference type="Pfam" id="PF00097">
    <property type="entry name" value="zf-C3HC4"/>
    <property type="match status" value="1"/>
</dbReference>
<evidence type="ECO:0000259" key="11">
    <source>
        <dbReference type="PROSITE" id="PS50089"/>
    </source>
</evidence>
<feature type="domain" description="RING-type" evidence="11">
    <location>
        <begin position="900"/>
        <end position="952"/>
    </location>
</feature>
<feature type="region of interest" description="Disordered" evidence="10">
    <location>
        <begin position="237"/>
        <end position="317"/>
    </location>
</feature>
<feature type="region of interest" description="Disordered" evidence="10">
    <location>
        <begin position="1035"/>
        <end position="1055"/>
    </location>
</feature>
<proteinExistence type="inferred from homology"/>
<feature type="region of interest" description="Disordered" evidence="10">
    <location>
        <begin position="988"/>
        <end position="1021"/>
    </location>
</feature>
<evidence type="ECO:0000256" key="9">
    <source>
        <dbReference type="PROSITE-ProRule" id="PRU00175"/>
    </source>
</evidence>
<dbReference type="CDD" id="cd18008">
    <property type="entry name" value="DEXDc_SHPRH-like"/>
    <property type="match status" value="1"/>
</dbReference>
<keyword evidence="6" id="KW-0347">Helicase</keyword>
<dbReference type="CDD" id="cd18793">
    <property type="entry name" value="SF2_C_SNF"/>
    <property type="match status" value="1"/>
</dbReference>
<dbReference type="GO" id="GO:0004386">
    <property type="term" value="F:helicase activity"/>
    <property type="evidence" value="ECO:0007669"/>
    <property type="project" value="UniProtKB-KW"/>
</dbReference>
<dbReference type="InterPro" id="IPR027417">
    <property type="entry name" value="P-loop_NTPase"/>
</dbReference>
<dbReference type="GO" id="GO:0016787">
    <property type="term" value="F:hydrolase activity"/>
    <property type="evidence" value="ECO:0007669"/>
    <property type="project" value="UniProtKB-KW"/>
</dbReference>
<feature type="compositionally biased region" description="Polar residues" evidence="10">
    <location>
        <begin position="180"/>
        <end position="190"/>
    </location>
</feature>
<keyword evidence="8" id="KW-0067">ATP-binding</keyword>
<dbReference type="InterPro" id="IPR013083">
    <property type="entry name" value="Znf_RING/FYVE/PHD"/>
</dbReference>
<evidence type="ECO:0000313" key="14">
    <source>
        <dbReference type="EMBL" id="KAK3372015.1"/>
    </source>
</evidence>
<evidence type="ECO:0000256" key="3">
    <source>
        <dbReference type="ARBA" id="ARBA00022741"/>
    </source>
</evidence>
<feature type="region of interest" description="Disordered" evidence="10">
    <location>
        <begin position="1078"/>
        <end position="1101"/>
    </location>
</feature>
<dbReference type="SMART" id="SM00490">
    <property type="entry name" value="HELICc"/>
    <property type="match status" value="1"/>
</dbReference>
<dbReference type="InterPro" id="IPR050628">
    <property type="entry name" value="SNF2_RAD54_helicase_TF"/>
</dbReference>
<dbReference type="GO" id="GO:0005737">
    <property type="term" value="C:cytoplasm"/>
    <property type="evidence" value="ECO:0007669"/>
    <property type="project" value="TreeGrafter"/>
</dbReference>
<dbReference type="Gene3D" id="3.40.50.300">
    <property type="entry name" value="P-loop containing nucleotide triphosphate hydrolases"/>
    <property type="match status" value="1"/>
</dbReference>
<gene>
    <name evidence="14" type="ORF">B0H63DRAFT_286147</name>
</gene>
<feature type="region of interest" description="Disordered" evidence="10">
    <location>
        <begin position="1"/>
        <end position="23"/>
    </location>
</feature>
<evidence type="ECO:0000259" key="12">
    <source>
        <dbReference type="PROSITE" id="PS51192"/>
    </source>
</evidence>
<evidence type="ECO:0000256" key="5">
    <source>
        <dbReference type="ARBA" id="ARBA00022801"/>
    </source>
</evidence>
<dbReference type="Gene3D" id="3.30.40.10">
    <property type="entry name" value="Zinc/RING finger domain, C3HC4 (zinc finger)"/>
    <property type="match status" value="1"/>
</dbReference>
<dbReference type="GO" id="GO:0005524">
    <property type="term" value="F:ATP binding"/>
    <property type="evidence" value="ECO:0007669"/>
    <property type="project" value="UniProtKB-KW"/>
</dbReference>
<feature type="compositionally biased region" description="Basic residues" evidence="10">
    <location>
        <begin position="1078"/>
        <end position="1092"/>
    </location>
</feature>
<evidence type="ECO:0000256" key="4">
    <source>
        <dbReference type="ARBA" id="ARBA00022771"/>
    </source>
</evidence>
<dbReference type="SMART" id="SM00487">
    <property type="entry name" value="DEXDc"/>
    <property type="match status" value="1"/>
</dbReference>
<dbReference type="InterPro" id="IPR001650">
    <property type="entry name" value="Helicase_C-like"/>
</dbReference>
<dbReference type="GO" id="GO:0008270">
    <property type="term" value="F:zinc ion binding"/>
    <property type="evidence" value="ECO:0007669"/>
    <property type="project" value="UniProtKB-KW"/>
</dbReference>
<dbReference type="EMBL" id="JAULSW010000008">
    <property type="protein sequence ID" value="KAK3372015.1"/>
    <property type="molecule type" value="Genomic_DNA"/>
</dbReference>
<organism evidence="14 15">
    <name type="scientific">Podospora didyma</name>
    <dbReference type="NCBI Taxonomy" id="330526"/>
    <lineage>
        <taxon>Eukaryota</taxon>
        <taxon>Fungi</taxon>
        <taxon>Dikarya</taxon>
        <taxon>Ascomycota</taxon>
        <taxon>Pezizomycotina</taxon>
        <taxon>Sordariomycetes</taxon>
        <taxon>Sordariomycetidae</taxon>
        <taxon>Sordariales</taxon>
        <taxon>Podosporaceae</taxon>
        <taxon>Podospora</taxon>
    </lineage>
</organism>
<feature type="domain" description="Helicase C-terminal" evidence="13">
    <location>
        <begin position="1143"/>
        <end position="1304"/>
    </location>
</feature>
<evidence type="ECO:0000256" key="2">
    <source>
        <dbReference type="ARBA" id="ARBA00022723"/>
    </source>
</evidence>
<dbReference type="Gene3D" id="3.40.50.10810">
    <property type="entry name" value="Tandem AAA-ATPase domain"/>
    <property type="match status" value="1"/>
</dbReference>
<feature type="compositionally biased region" description="Acidic residues" evidence="10">
    <location>
        <begin position="989"/>
        <end position="1018"/>
    </location>
</feature>
<dbReference type="PROSITE" id="PS51192">
    <property type="entry name" value="HELICASE_ATP_BIND_1"/>
    <property type="match status" value="1"/>
</dbReference>
<keyword evidence="15" id="KW-1185">Reference proteome</keyword>
<keyword evidence="7" id="KW-0862">Zinc</keyword>
<dbReference type="PROSITE" id="PS50089">
    <property type="entry name" value="ZF_RING_2"/>
    <property type="match status" value="1"/>
</dbReference>
<keyword evidence="5" id="KW-0378">Hydrolase</keyword>
<dbReference type="InterPro" id="IPR014001">
    <property type="entry name" value="Helicase_ATP-bd"/>
</dbReference>
<reference evidence="14" key="1">
    <citation type="journal article" date="2023" name="Mol. Phylogenet. Evol.">
        <title>Genome-scale phylogeny and comparative genomics of the fungal order Sordariales.</title>
        <authorList>
            <person name="Hensen N."/>
            <person name="Bonometti L."/>
            <person name="Westerberg I."/>
            <person name="Brannstrom I.O."/>
            <person name="Guillou S."/>
            <person name="Cros-Aarteil S."/>
            <person name="Calhoun S."/>
            <person name="Haridas S."/>
            <person name="Kuo A."/>
            <person name="Mondo S."/>
            <person name="Pangilinan J."/>
            <person name="Riley R."/>
            <person name="LaButti K."/>
            <person name="Andreopoulos B."/>
            <person name="Lipzen A."/>
            <person name="Chen C."/>
            <person name="Yan M."/>
            <person name="Daum C."/>
            <person name="Ng V."/>
            <person name="Clum A."/>
            <person name="Steindorff A."/>
            <person name="Ohm R.A."/>
            <person name="Martin F."/>
            <person name="Silar P."/>
            <person name="Natvig D.O."/>
            <person name="Lalanne C."/>
            <person name="Gautier V."/>
            <person name="Ament-Velasquez S.L."/>
            <person name="Kruys A."/>
            <person name="Hutchinson M.I."/>
            <person name="Powell A.J."/>
            <person name="Barry K."/>
            <person name="Miller A.N."/>
            <person name="Grigoriev I.V."/>
            <person name="Debuchy R."/>
            <person name="Gladieux P."/>
            <person name="Hiltunen Thoren M."/>
            <person name="Johannesson H."/>
        </authorList>
    </citation>
    <scope>NUCLEOTIDE SEQUENCE</scope>
    <source>
        <strain evidence="14">CBS 232.78</strain>
    </source>
</reference>
<evidence type="ECO:0000256" key="8">
    <source>
        <dbReference type="ARBA" id="ARBA00022840"/>
    </source>
</evidence>
<comment type="similarity">
    <text evidence="1">Belongs to the SNF2/RAD54 helicase family.</text>
</comment>
<feature type="region of interest" description="Disordered" evidence="10">
    <location>
        <begin position="63"/>
        <end position="205"/>
    </location>
</feature>
<evidence type="ECO:0000256" key="1">
    <source>
        <dbReference type="ARBA" id="ARBA00007025"/>
    </source>
</evidence>
<dbReference type="GO" id="GO:0008094">
    <property type="term" value="F:ATP-dependent activity, acting on DNA"/>
    <property type="evidence" value="ECO:0007669"/>
    <property type="project" value="TreeGrafter"/>
</dbReference>
<dbReference type="SUPFAM" id="SSF57850">
    <property type="entry name" value="RING/U-box"/>
    <property type="match status" value="1"/>
</dbReference>
<sequence>MAPPSPDTNKFSGPPNPARTRELEEELAFAQGILASLEDLPKHAPETRRQLVKTKTDIISIKRSLAEARGTKPSASGNNESGNMNRLGGHDPFRGPLGNQNPRSGPVANNHARLGPLLVPSNMSAPASNWNPSAGNSFQQDTPASAAKKRSFSSTHLGVSEPAGPESKARRTMPSLGKTGHTTPFNSSPSDPFGDNPNVIDLTGDDDEWMTTYQRQKQEESRLAQMNQDAAMARRLAESPVAGATSYPQSGRPYQSTSSLGGHLGQPITPEYGLTPSAPGTLFRFPVEPESGFTSARNDSTQHSGPSGSSNAKHEPTLANQYNVPGAYVDSDGEKDDYQSMFLINPAPCQNAPSFPRSMVPGNRILPPLPGPLGAGYGRAVRLIESARQKMMNRNQYNHLEMSSTFSTQMAPMQMPHGLPMQMPTIQMSTIQMPHGLPMSASSMDRPGVMVNGAYHNLLGQTPSDSGSAAYPPLSLTSTLDRVYSREIHNYVDGVVNDPRKTNAEIQQLLSNIRPGMDIPEEDRGETPEALKYPLYDHQLIALKWMSEMEQGSNKGGILADDMGLGKTISTIALMATRGESPDRVKTNLIIGPVALIKQWENEVMVKLKDDHQLSVFLLHLKKKILFTQMKMYDVVLTTYGSVAAEWKKYHKHIEFRKDSPGYNPATDKVLAAECPLFHPRSSFHRIILDESQCIKNKDTQSSRGVHEIRATHRWCLTGTPMMNGVKELYPLFRFLQIKPYNDSKHFQNEFKTLITRGRSSATLRDNALDKLRAILKAVMLRRMKTTMLDGKPLIELPAKTEHQDHVVFSADEQSFYQDLESKSQVMFNKYLRAGTVGKNYSNILVLLLRLRQACCHPHLTDFECVGEGDAGDTKEMLALAASFDAAVVERIKAIEAFECPICYDAVANPTLLVPCGHDTCSECFTSLADMSTANNIRAGNENGKARCPVCRGDTDIAKVVKYTAFQKVHMPEKVPSDDVKVEVKYDYTDSDSESGSDSDSDPDTDSDSASEADDSDESIGSLAGFIDNVDEIFDDEEDGNELNDGGNGDDDDFDMAAELDAELNAELEVAAEKKKKKKAAKKAKAPKRAKAKTLSNGKSKVEEVKPHMLSRLRVEANKNKDARKQYLHYLRDNWEDSAKVTQVIDLLRKIQESNEKTIIFSQWTSLLDLIECKIKYTLGIKYCRYTGGMSRSHRDKAVMDFSKDPNVKVLLVSLRAGNAGLNLTCASRVIICDPFWNPYVEMQAIDRAHRIGQRREVQVHRILIKETIEDRIIELQEQKRELVDAALDSGGSNAARLSQRDLAFLFGFGRN</sequence>
<dbReference type="SMART" id="SM00184">
    <property type="entry name" value="RING"/>
    <property type="match status" value="1"/>
</dbReference>
<dbReference type="GO" id="GO:0005634">
    <property type="term" value="C:nucleus"/>
    <property type="evidence" value="ECO:0007669"/>
    <property type="project" value="TreeGrafter"/>
</dbReference>
<evidence type="ECO:0000256" key="10">
    <source>
        <dbReference type="SAM" id="MobiDB-lite"/>
    </source>
</evidence>
<evidence type="ECO:0000259" key="13">
    <source>
        <dbReference type="PROSITE" id="PS51194"/>
    </source>
</evidence>
<keyword evidence="3" id="KW-0547">Nucleotide-binding</keyword>
<dbReference type="Pfam" id="PF00271">
    <property type="entry name" value="Helicase_C"/>
    <property type="match status" value="1"/>
</dbReference>
<name>A0AAE0N6F5_9PEZI</name>
<dbReference type="InterPro" id="IPR038718">
    <property type="entry name" value="SNF2-like_sf"/>
</dbReference>
<dbReference type="Pfam" id="PF00176">
    <property type="entry name" value="SNF2-rel_dom"/>
    <property type="match status" value="1"/>
</dbReference>
<feature type="compositionally biased region" description="Polar residues" evidence="10">
    <location>
        <begin position="292"/>
        <end position="311"/>
    </location>
</feature>
<accession>A0AAE0N6F5</accession>
<dbReference type="InterPro" id="IPR000330">
    <property type="entry name" value="SNF2_N"/>
</dbReference>
<feature type="compositionally biased region" description="Polar residues" evidence="10">
    <location>
        <begin position="246"/>
        <end position="260"/>
    </location>
</feature>
<reference evidence="14" key="2">
    <citation type="submission" date="2023-06" db="EMBL/GenBank/DDBJ databases">
        <authorList>
            <consortium name="Lawrence Berkeley National Laboratory"/>
            <person name="Haridas S."/>
            <person name="Hensen N."/>
            <person name="Bonometti L."/>
            <person name="Westerberg I."/>
            <person name="Brannstrom I.O."/>
            <person name="Guillou S."/>
            <person name="Cros-Aarteil S."/>
            <person name="Calhoun S."/>
            <person name="Kuo A."/>
            <person name="Mondo S."/>
            <person name="Pangilinan J."/>
            <person name="Riley R."/>
            <person name="LaButti K."/>
            <person name="Andreopoulos B."/>
            <person name="Lipzen A."/>
            <person name="Chen C."/>
            <person name="Yanf M."/>
            <person name="Daum C."/>
            <person name="Ng V."/>
            <person name="Clum A."/>
            <person name="Steindorff A."/>
            <person name="Ohm R."/>
            <person name="Martin F."/>
            <person name="Silar P."/>
            <person name="Natvig D."/>
            <person name="Lalanne C."/>
            <person name="Gautier V."/>
            <person name="Ament-velasquez S.L."/>
            <person name="Kruys A."/>
            <person name="Hutchinson M.I."/>
            <person name="Powell A.J."/>
            <person name="Barry K."/>
            <person name="Miller A.N."/>
            <person name="Grigoriev I.V."/>
            <person name="Debuchy R."/>
            <person name="Gladieux P."/>
            <person name="Thoren M.H."/>
            <person name="Johannesson H."/>
        </authorList>
    </citation>
    <scope>NUCLEOTIDE SEQUENCE</scope>
    <source>
        <strain evidence="14">CBS 232.78</strain>
    </source>
</reference>
<feature type="compositionally biased region" description="Polar residues" evidence="10">
    <location>
        <begin position="121"/>
        <end position="143"/>
    </location>
</feature>
<feature type="domain" description="Helicase ATP-binding" evidence="12">
    <location>
        <begin position="548"/>
        <end position="739"/>
    </location>
</feature>
<keyword evidence="4 9" id="KW-0863">Zinc-finger</keyword>
<comment type="caution">
    <text evidence="14">The sequence shown here is derived from an EMBL/GenBank/DDBJ whole genome shotgun (WGS) entry which is preliminary data.</text>
</comment>
<dbReference type="PANTHER" id="PTHR45626:SF16">
    <property type="entry name" value="ATP-DEPENDENT HELICASE ULS1"/>
    <property type="match status" value="1"/>
</dbReference>
<evidence type="ECO:0000256" key="7">
    <source>
        <dbReference type="ARBA" id="ARBA00022833"/>
    </source>
</evidence>
<dbReference type="PANTHER" id="PTHR45626">
    <property type="entry name" value="TRANSCRIPTION TERMINATION FACTOR 2-RELATED"/>
    <property type="match status" value="1"/>
</dbReference>
<dbReference type="InterPro" id="IPR001841">
    <property type="entry name" value="Znf_RING"/>
</dbReference>
<dbReference type="InterPro" id="IPR049730">
    <property type="entry name" value="SNF2/RAD54-like_C"/>
</dbReference>
<dbReference type="SUPFAM" id="SSF52540">
    <property type="entry name" value="P-loop containing nucleoside triphosphate hydrolases"/>
    <property type="match status" value="2"/>
</dbReference>
<keyword evidence="2" id="KW-0479">Metal-binding</keyword>
<dbReference type="GO" id="GO:0000724">
    <property type="term" value="P:double-strand break repair via homologous recombination"/>
    <property type="evidence" value="ECO:0007669"/>
    <property type="project" value="TreeGrafter"/>
</dbReference>
<dbReference type="Proteomes" id="UP001285441">
    <property type="component" value="Unassembled WGS sequence"/>
</dbReference>